<reference evidence="1 2" key="1">
    <citation type="submission" date="2014-06" db="EMBL/GenBank/DDBJ databases">
        <authorList>
            <person name="Ju J."/>
            <person name="Zhang J."/>
        </authorList>
    </citation>
    <scope>NUCLEOTIDE SEQUENCE [LARGE SCALE GENOMIC DNA]</scope>
    <source>
        <strain evidence="1">DmL_050</strain>
    </source>
</reference>
<proteinExistence type="predicted"/>
<gene>
    <name evidence="1" type="ORF">HK16_11540</name>
</gene>
<organism evidence="1 2">
    <name type="scientific">Acetobacter senegalensis</name>
    <dbReference type="NCBI Taxonomy" id="446692"/>
    <lineage>
        <taxon>Bacteria</taxon>
        <taxon>Pseudomonadati</taxon>
        <taxon>Pseudomonadota</taxon>
        <taxon>Alphaproteobacteria</taxon>
        <taxon>Acetobacterales</taxon>
        <taxon>Acetobacteraceae</taxon>
        <taxon>Acetobacter</taxon>
    </lineage>
</organism>
<dbReference type="AlphaFoldDB" id="A0A252EJ03"/>
<evidence type="ECO:0000313" key="1">
    <source>
        <dbReference type="EMBL" id="OUL66242.1"/>
    </source>
</evidence>
<dbReference type="Proteomes" id="UP000195072">
    <property type="component" value="Unassembled WGS sequence"/>
</dbReference>
<sequence length="62" mass="6697">MALGKKGGEGAPEACDGEVFFLAILSPFIVEGMICFLREGLEKSPVEDRQRLVEPDKTAQTA</sequence>
<protein>
    <submittedName>
        <fullName evidence="1">Uncharacterized protein</fullName>
    </submittedName>
</protein>
<accession>A0A252EJ03</accession>
<evidence type="ECO:0000313" key="2">
    <source>
        <dbReference type="Proteomes" id="UP000195072"/>
    </source>
</evidence>
<name>A0A252EJ03_9PROT</name>
<dbReference type="EMBL" id="JOOZ01000038">
    <property type="protein sequence ID" value="OUL66242.1"/>
    <property type="molecule type" value="Genomic_DNA"/>
</dbReference>
<comment type="caution">
    <text evidence="1">The sequence shown here is derived from an EMBL/GenBank/DDBJ whole genome shotgun (WGS) entry which is preliminary data.</text>
</comment>